<evidence type="ECO:0000313" key="2">
    <source>
        <dbReference type="Proteomes" id="UP000031036"/>
    </source>
</evidence>
<keyword evidence="2" id="KW-1185">Reference proteome</keyword>
<dbReference type="Proteomes" id="UP000031036">
    <property type="component" value="Unassembled WGS sequence"/>
</dbReference>
<reference evidence="1 2" key="1">
    <citation type="submission" date="2014-11" db="EMBL/GenBank/DDBJ databases">
        <title>Genetic blueprint of the zoonotic pathogen Toxocara canis.</title>
        <authorList>
            <person name="Zhu X.-Q."/>
            <person name="Korhonen P.K."/>
            <person name="Cai H."/>
            <person name="Young N.D."/>
            <person name="Nejsum P."/>
            <person name="von Samson-Himmelstjerna G."/>
            <person name="Boag P.R."/>
            <person name="Tan P."/>
            <person name="Li Q."/>
            <person name="Min J."/>
            <person name="Yang Y."/>
            <person name="Wang X."/>
            <person name="Fang X."/>
            <person name="Hall R.S."/>
            <person name="Hofmann A."/>
            <person name="Sternberg P.W."/>
            <person name="Jex A.R."/>
            <person name="Gasser R.B."/>
        </authorList>
    </citation>
    <scope>NUCLEOTIDE SEQUENCE [LARGE SCALE GENOMIC DNA]</scope>
    <source>
        <strain evidence="1">PN_DK_2014</strain>
    </source>
</reference>
<feature type="non-terminal residue" evidence="1">
    <location>
        <position position="141"/>
    </location>
</feature>
<protein>
    <submittedName>
        <fullName evidence="1">Uncharacterized protein</fullName>
    </submittedName>
</protein>
<dbReference type="EMBL" id="JPKZ01002256">
    <property type="protein sequence ID" value="KHN77687.1"/>
    <property type="molecule type" value="Genomic_DNA"/>
</dbReference>
<dbReference type="AlphaFoldDB" id="A0A0B2V892"/>
<evidence type="ECO:0000313" key="1">
    <source>
        <dbReference type="EMBL" id="KHN77687.1"/>
    </source>
</evidence>
<organism evidence="1 2">
    <name type="scientific">Toxocara canis</name>
    <name type="common">Canine roundworm</name>
    <dbReference type="NCBI Taxonomy" id="6265"/>
    <lineage>
        <taxon>Eukaryota</taxon>
        <taxon>Metazoa</taxon>
        <taxon>Ecdysozoa</taxon>
        <taxon>Nematoda</taxon>
        <taxon>Chromadorea</taxon>
        <taxon>Rhabditida</taxon>
        <taxon>Spirurina</taxon>
        <taxon>Ascaridomorpha</taxon>
        <taxon>Ascaridoidea</taxon>
        <taxon>Toxocaridae</taxon>
        <taxon>Toxocara</taxon>
    </lineage>
</organism>
<sequence>MDNESTVNILEYDKSISLYSFNTEKLNIPADAPCTLTLTQNRSCSGAICSQHQDRQRQFSSDLHVRFNKTAHFSSGYSHPKLVVMDDELPASYNLVRIHALSPPSRFRRRRRCPQLQRAATEPFYRPFERVFRPFSLSNSL</sequence>
<name>A0A0B2V892_TOXCA</name>
<proteinExistence type="predicted"/>
<comment type="caution">
    <text evidence="1">The sequence shown here is derived from an EMBL/GenBank/DDBJ whole genome shotgun (WGS) entry which is preliminary data.</text>
</comment>
<gene>
    <name evidence="1" type="ORF">Tcan_00629</name>
</gene>
<accession>A0A0B2V892</accession>